<sequence>MDTARCRPLLENNDDDDDIALPRAVL</sequence>
<dbReference type="Proteomes" id="UP000699042">
    <property type="component" value="Unassembled WGS sequence"/>
</dbReference>
<proteinExistence type="predicted"/>
<comment type="caution">
    <text evidence="1">The sequence shown here is derived from an EMBL/GenBank/DDBJ whole genome shotgun (WGS) entry which is preliminary data.</text>
</comment>
<dbReference type="EMBL" id="JAESDN010000003">
    <property type="protein sequence ID" value="KAG7053994.1"/>
    <property type="molecule type" value="Genomic_DNA"/>
</dbReference>
<keyword evidence="2" id="KW-1185">Reference proteome</keyword>
<organism evidence="1 2">
    <name type="scientific">Colletotrichum scovillei</name>
    <dbReference type="NCBI Taxonomy" id="1209932"/>
    <lineage>
        <taxon>Eukaryota</taxon>
        <taxon>Fungi</taxon>
        <taxon>Dikarya</taxon>
        <taxon>Ascomycota</taxon>
        <taxon>Pezizomycotina</taxon>
        <taxon>Sordariomycetes</taxon>
        <taxon>Hypocreomycetidae</taxon>
        <taxon>Glomerellales</taxon>
        <taxon>Glomerellaceae</taxon>
        <taxon>Colletotrichum</taxon>
        <taxon>Colletotrichum acutatum species complex</taxon>
    </lineage>
</organism>
<dbReference type="AlphaFoldDB" id="A0A9P7UEU8"/>
<name>A0A9P7UEU8_9PEZI</name>
<protein>
    <submittedName>
        <fullName evidence="1">Uncharacterized protein</fullName>
    </submittedName>
</protein>
<evidence type="ECO:0000313" key="1">
    <source>
        <dbReference type="EMBL" id="KAG7053994.1"/>
    </source>
</evidence>
<reference evidence="1" key="1">
    <citation type="submission" date="2021-05" db="EMBL/GenBank/DDBJ databases">
        <title>Comparative genomics of three Colletotrichum scovillei strains and genetic complementation revealed genes involved fungal growth and virulence on chili pepper.</title>
        <authorList>
            <person name="Hsieh D.-K."/>
            <person name="Chuang S.-C."/>
            <person name="Chen C.-Y."/>
            <person name="Chao Y.-T."/>
            <person name="Lu M.-Y.J."/>
            <person name="Lee M.-H."/>
            <person name="Shih M.-C."/>
        </authorList>
    </citation>
    <scope>NUCLEOTIDE SEQUENCE</scope>
    <source>
        <strain evidence="1">Coll-153</strain>
    </source>
</reference>
<gene>
    <name evidence="1" type="ORF">JMJ77_001070</name>
</gene>
<feature type="non-terminal residue" evidence="1">
    <location>
        <position position="26"/>
    </location>
</feature>
<evidence type="ECO:0000313" key="2">
    <source>
        <dbReference type="Proteomes" id="UP000699042"/>
    </source>
</evidence>
<accession>A0A9P7UEU8</accession>